<feature type="compositionally biased region" description="Basic and acidic residues" evidence="1">
    <location>
        <begin position="305"/>
        <end position="315"/>
    </location>
</feature>
<feature type="region of interest" description="Disordered" evidence="1">
    <location>
        <begin position="287"/>
        <end position="315"/>
    </location>
</feature>
<dbReference type="Proteomes" id="UP000255389">
    <property type="component" value="Unassembled WGS sequence"/>
</dbReference>
<keyword evidence="2" id="KW-0812">Transmembrane</keyword>
<feature type="compositionally biased region" description="Basic and acidic residues" evidence="1">
    <location>
        <begin position="1"/>
        <end position="11"/>
    </location>
</feature>
<reference evidence="3 4" key="1">
    <citation type="submission" date="2018-06" db="EMBL/GenBank/DDBJ databases">
        <authorList>
            <consortium name="Pathogen Informatics"/>
            <person name="Doyle S."/>
        </authorList>
    </citation>
    <scope>NUCLEOTIDE SEQUENCE [LARGE SCALE GENOMIC DNA]</scope>
    <source>
        <strain evidence="3 4">NCTC1542</strain>
    </source>
</reference>
<feature type="transmembrane region" description="Helical" evidence="2">
    <location>
        <begin position="82"/>
        <end position="104"/>
    </location>
</feature>
<evidence type="ECO:0000313" key="3">
    <source>
        <dbReference type="EMBL" id="STZ88664.1"/>
    </source>
</evidence>
<evidence type="ECO:0000313" key="4">
    <source>
        <dbReference type="Proteomes" id="UP000255389"/>
    </source>
</evidence>
<feature type="compositionally biased region" description="Polar residues" evidence="1">
    <location>
        <begin position="125"/>
        <end position="151"/>
    </location>
</feature>
<evidence type="ECO:0000256" key="2">
    <source>
        <dbReference type="SAM" id="Phobius"/>
    </source>
</evidence>
<keyword evidence="2" id="KW-0472">Membrane</keyword>
<protein>
    <submittedName>
        <fullName evidence="3">Septum formation initiator</fullName>
    </submittedName>
</protein>
<gene>
    <name evidence="3" type="ORF">NCTC1542_03449</name>
</gene>
<name>A0A378UUW2_MYCFO</name>
<proteinExistence type="predicted"/>
<accession>A0A378UUW2</accession>
<keyword evidence="2" id="KW-1133">Transmembrane helix</keyword>
<evidence type="ECO:0000256" key="1">
    <source>
        <dbReference type="SAM" id="MobiDB-lite"/>
    </source>
</evidence>
<organism evidence="3 4">
    <name type="scientific">Mycolicibacterium fortuitum</name>
    <name type="common">Mycobacterium fortuitum</name>
    <dbReference type="NCBI Taxonomy" id="1766"/>
    <lineage>
        <taxon>Bacteria</taxon>
        <taxon>Bacillati</taxon>
        <taxon>Actinomycetota</taxon>
        <taxon>Actinomycetes</taxon>
        <taxon>Mycobacteriales</taxon>
        <taxon>Mycobacteriaceae</taxon>
        <taxon>Mycolicibacterium</taxon>
    </lineage>
</organism>
<feature type="region of interest" description="Disordered" evidence="1">
    <location>
        <begin position="1"/>
        <end position="56"/>
    </location>
</feature>
<dbReference type="EMBL" id="UGQY01000003">
    <property type="protein sequence ID" value="STZ88664.1"/>
    <property type="molecule type" value="Genomic_DNA"/>
</dbReference>
<feature type="compositionally biased region" description="Low complexity" evidence="1">
    <location>
        <begin position="42"/>
        <end position="56"/>
    </location>
</feature>
<dbReference type="AlphaFoldDB" id="A0A378UUW2"/>
<feature type="region of interest" description="Disordered" evidence="1">
    <location>
        <begin position="116"/>
        <end position="151"/>
    </location>
</feature>
<sequence>MPEAKRPDPKRRSPASRPGKPGKAGESNRPRASQPRRRAAESRPAQAEPAAEETVTKAIAVQAQQQAELQSEQRFGSTARRAAILAAVVCVLTLTIAGPVRTYFAQRTEMKQLKRVRSSCGLRSPTWNSRRSNWPIPSTSRPRPENGSVSSCPVTRPIRCNCRPGPWCRMSRASWCRQGPQRLRGSPGTPRCGTRLPMSRTGFPQPSAGLPRRAVLLRVGRRSRRLRQPSPEVPMVDPADIEAVTKQLGREPRGVLEVAYRCPTVNQVWSRPRRGCPMAHRSHAVLPDAPGTHCGRQSAGVLRADAGDDRAPAAG</sequence>
<feature type="region of interest" description="Disordered" evidence="1">
    <location>
        <begin position="179"/>
        <end position="208"/>
    </location>
</feature>